<dbReference type="Proteomes" id="UP001597526">
    <property type="component" value="Unassembled WGS sequence"/>
</dbReference>
<proteinExistence type="predicted"/>
<dbReference type="EMBL" id="JBHULB010000045">
    <property type="protein sequence ID" value="MFD2588107.1"/>
    <property type="molecule type" value="Genomic_DNA"/>
</dbReference>
<feature type="transmembrane region" description="Helical" evidence="1">
    <location>
        <begin position="92"/>
        <end position="113"/>
    </location>
</feature>
<evidence type="ECO:0000313" key="2">
    <source>
        <dbReference type="EMBL" id="MFD2588107.1"/>
    </source>
</evidence>
<keyword evidence="1" id="KW-0812">Transmembrane</keyword>
<evidence type="ECO:0000256" key="1">
    <source>
        <dbReference type="SAM" id="Phobius"/>
    </source>
</evidence>
<keyword evidence="1" id="KW-1133">Transmembrane helix</keyword>
<feature type="transmembrane region" description="Helical" evidence="1">
    <location>
        <begin position="158"/>
        <end position="185"/>
    </location>
</feature>
<dbReference type="NCBIfam" id="NF038403">
    <property type="entry name" value="perm_prefix_1"/>
    <property type="match status" value="1"/>
</dbReference>
<accession>A0ABW5MYA8</accession>
<protein>
    <submittedName>
        <fullName evidence="2">Permease prefix domain 1-containing protein</fullName>
    </submittedName>
</protein>
<keyword evidence="1" id="KW-0472">Membrane</keyword>
<gene>
    <name evidence="2" type="ORF">ACFSQJ_14265</name>
</gene>
<keyword evidence="3" id="KW-1185">Reference proteome</keyword>
<comment type="caution">
    <text evidence="2">The sequence shown here is derived from an EMBL/GenBank/DDBJ whole genome shotgun (WGS) entry which is preliminary data.</text>
</comment>
<dbReference type="InterPro" id="IPR047928">
    <property type="entry name" value="Perm_prefix_1"/>
</dbReference>
<name>A0ABW5MYA8_9FLAO</name>
<dbReference type="RefSeq" id="WP_377767648.1">
    <property type="nucleotide sequence ID" value="NZ_JBHULB010000045.1"/>
</dbReference>
<evidence type="ECO:0000313" key="3">
    <source>
        <dbReference type="Proteomes" id="UP001597526"/>
    </source>
</evidence>
<organism evidence="2 3">
    <name type="scientific">Croceitalea marina</name>
    <dbReference type="NCBI Taxonomy" id="1775166"/>
    <lineage>
        <taxon>Bacteria</taxon>
        <taxon>Pseudomonadati</taxon>
        <taxon>Bacteroidota</taxon>
        <taxon>Flavobacteriia</taxon>
        <taxon>Flavobacteriales</taxon>
        <taxon>Flavobacteriaceae</taxon>
        <taxon>Croceitalea</taxon>
    </lineage>
</organism>
<sequence>MENRTEFNLNEKIEIWKSELSKKSNMTSDNIDELESHLLDLINDLENKGLNIEESFLIARKRIGRTDEICAEFDKINNFSFINTTIPYLKGALIYIAFIVLSKLFLVSTLLLSQFLNIDNGTFNILSVILLVIFSISFFSIIYFNLKKRKSFFSKLSNAYVLVTLITVSYILSVRLSAQVVLPGIDINKLGNPIAEFYTMELNFGIYKILCGIILLTTSLIIFWKNKKHNKLRYTE</sequence>
<feature type="transmembrane region" description="Helical" evidence="1">
    <location>
        <begin position="125"/>
        <end position="146"/>
    </location>
</feature>
<reference evidence="3" key="1">
    <citation type="journal article" date="2019" name="Int. J. Syst. Evol. Microbiol.">
        <title>The Global Catalogue of Microorganisms (GCM) 10K type strain sequencing project: providing services to taxonomists for standard genome sequencing and annotation.</title>
        <authorList>
            <consortium name="The Broad Institute Genomics Platform"/>
            <consortium name="The Broad Institute Genome Sequencing Center for Infectious Disease"/>
            <person name="Wu L."/>
            <person name="Ma J."/>
        </authorList>
    </citation>
    <scope>NUCLEOTIDE SEQUENCE [LARGE SCALE GENOMIC DNA]</scope>
    <source>
        <strain evidence="3">KCTC 52368</strain>
    </source>
</reference>
<feature type="transmembrane region" description="Helical" evidence="1">
    <location>
        <begin position="205"/>
        <end position="224"/>
    </location>
</feature>